<keyword evidence="3" id="KW-1185">Reference proteome</keyword>
<comment type="caution">
    <text evidence="2">The sequence shown here is derived from an EMBL/GenBank/DDBJ whole genome shotgun (WGS) entry which is preliminary data.</text>
</comment>
<feature type="region of interest" description="Disordered" evidence="1">
    <location>
        <begin position="310"/>
        <end position="329"/>
    </location>
</feature>
<gene>
    <name evidence="2" type="ORF">GLX28_20560</name>
</gene>
<dbReference type="EMBL" id="WVHK01000170">
    <property type="protein sequence ID" value="MXV22016.1"/>
    <property type="molecule type" value="Genomic_DNA"/>
</dbReference>
<evidence type="ECO:0000256" key="1">
    <source>
        <dbReference type="SAM" id="MobiDB-lite"/>
    </source>
</evidence>
<accession>A0A6I4YQN2</accession>
<protein>
    <recommendedName>
        <fullName evidence="4">Nuclease-associated modular DNA-binding 1 domain-containing protein</fullName>
    </recommendedName>
</protein>
<dbReference type="InterPro" id="IPR003647">
    <property type="entry name" value="Intron_nuc_1_rpt"/>
</dbReference>
<name>A0A6I4YQN2_9DEIO</name>
<evidence type="ECO:0000313" key="2">
    <source>
        <dbReference type="EMBL" id="MXV22016.1"/>
    </source>
</evidence>
<dbReference type="RefSeq" id="WP_160982650.1">
    <property type="nucleotide sequence ID" value="NZ_WVHK01000170.1"/>
</dbReference>
<sequence>MKRRRLIGYDDQGRAVVSYPSVSAAARDRQVLRGSVERAMELGTRCAGLRWGREGDPAPLPDTQRGYVTYDAAGGVAGRYATQVEVARALGVSSQGVYLSVRAGSVIRGVRVCRAQAPAPGPLVWDARHVVAYDDAGEVIGTYESQVQAARALGESVTAVHHSLNGRRLRQGVRVRRKAEPPPGAYVDSAKLPVRLYDNAGVLGGEYPSRTAAAEALKVPVTSVAHALARGLRLQRWRVVDADAPAPGPYVGQGARVVEALTDAGDLVGRYASQSAAAAAHGMTQSALSHALRWGTRCGGLRWRYAAPADDAAPSGASHTESTHHPARI</sequence>
<evidence type="ECO:0000313" key="3">
    <source>
        <dbReference type="Proteomes" id="UP000430519"/>
    </source>
</evidence>
<dbReference type="Proteomes" id="UP000430519">
    <property type="component" value="Unassembled WGS sequence"/>
</dbReference>
<reference evidence="2 3" key="1">
    <citation type="submission" date="2019-11" db="EMBL/GenBank/DDBJ databases">
        <title>Genome sequence of Deinococcus xianganensis Y35, AI-2 producing algicidal bacterium, isolated from lake water.</title>
        <authorList>
            <person name="Li Y."/>
        </authorList>
    </citation>
    <scope>NUCLEOTIDE SEQUENCE [LARGE SCALE GENOMIC DNA]</scope>
    <source>
        <strain evidence="2 3">Y35</strain>
    </source>
</reference>
<dbReference type="SMART" id="SM00497">
    <property type="entry name" value="IENR1"/>
    <property type="match status" value="3"/>
</dbReference>
<dbReference type="AlphaFoldDB" id="A0A6I4YQN2"/>
<organism evidence="2 3">
    <name type="scientific">Deinococcus xianganensis</name>
    <dbReference type="NCBI Taxonomy" id="1507289"/>
    <lineage>
        <taxon>Bacteria</taxon>
        <taxon>Thermotogati</taxon>
        <taxon>Deinococcota</taxon>
        <taxon>Deinococci</taxon>
        <taxon>Deinococcales</taxon>
        <taxon>Deinococcaceae</taxon>
        <taxon>Deinococcus</taxon>
    </lineage>
</organism>
<evidence type="ECO:0008006" key="4">
    <source>
        <dbReference type="Google" id="ProtNLM"/>
    </source>
</evidence>
<proteinExistence type="predicted"/>